<dbReference type="EMBL" id="CAFBMH010000027">
    <property type="protein sequence ID" value="CAB4903926.1"/>
    <property type="molecule type" value="Genomic_DNA"/>
</dbReference>
<dbReference type="Gene3D" id="3.40.50.1820">
    <property type="entry name" value="alpha/beta hydrolase"/>
    <property type="match status" value="1"/>
</dbReference>
<organism evidence="2">
    <name type="scientific">freshwater metagenome</name>
    <dbReference type="NCBI Taxonomy" id="449393"/>
    <lineage>
        <taxon>unclassified sequences</taxon>
        <taxon>metagenomes</taxon>
        <taxon>ecological metagenomes</taxon>
    </lineage>
</organism>
<feature type="compositionally biased region" description="Low complexity" evidence="1">
    <location>
        <begin position="34"/>
        <end position="65"/>
    </location>
</feature>
<feature type="compositionally biased region" description="Pro residues" evidence="1">
    <location>
        <begin position="66"/>
        <end position="78"/>
    </location>
</feature>
<name>A0A6J6YWY5_9ZZZZ</name>
<proteinExistence type="predicted"/>
<sequence>MQRSHTKLRSLAVVVAMLAVLGTRQSGPAHRNPRPSAEPSVPVASSTTTSTTTSTTAPTSTTSPAVEPPPTTVGPPPSVVVEPTVVPRSRTRCVVRLHGKGGSGAATTTSSNGWLEVKPRGNAQGWGGWQWLYFPAASYASAVGVVQSAITANGCTAVAIDGFSNGAAFAAKLACRGETFGGTVLGYVIDDPVPDHGTDGCALTVPVALYWTGGLASTAVPGWMCSRQDWTCEGAETIGIAATGANLGVPVKQSVNTGHSPYLNPPELRAWLG</sequence>
<dbReference type="SUPFAM" id="SSF53474">
    <property type="entry name" value="alpha/beta-Hydrolases"/>
    <property type="match status" value="1"/>
</dbReference>
<gene>
    <name evidence="2" type="ORF">UFOPK3139_00220</name>
    <name evidence="3" type="ORF">UFOPK3543_01021</name>
</gene>
<dbReference type="EMBL" id="CAFABA010000005">
    <property type="protein sequence ID" value="CAB4814070.1"/>
    <property type="molecule type" value="Genomic_DNA"/>
</dbReference>
<dbReference type="InterPro" id="IPR029058">
    <property type="entry name" value="AB_hydrolase_fold"/>
</dbReference>
<dbReference type="AlphaFoldDB" id="A0A6J6YWY5"/>
<evidence type="ECO:0000313" key="2">
    <source>
        <dbReference type="EMBL" id="CAB4814070.1"/>
    </source>
</evidence>
<feature type="region of interest" description="Disordered" evidence="1">
    <location>
        <begin position="24"/>
        <end position="85"/>
    </location>
</feature>
<evidence type="ECO:0000313" key="3">
    <source>
        <dbReference type="EMBL" id="CAB4903926.1"/>
    </source>
</evidence>
<accession>A0A6J6YWY5</accession>
<evidence type="ECO:0000256" key="1">
    <source>
        <dbReference type="SAM" id="MobiDB-lite"/>
    </source>
</evidence>
<reference evidence="2" key="1">
    <citation type="submission" date="2020-05" db="EMBL/GenBank/DDBJ databases">
        <authorList>
            <person name="Chiriac C."/>
            <person name="Salcher M."/>
            <person name="Ghai R."/>
            <person name="Kavagutti S V."/>
        </authorList>
    </citation>
    <scope>NUCLEOTIDE SEQUENCE</scope>
</reference>
<protein>
    <submittedName>
        <fullName evidence="2">Unannotated protein</fullName>
    </submittedName>
</protein>